<name>A0A9D4RB56_DREPO</name>
<comment type="caution">
    <text evidence="1">The sequence shown here is derived from an EMBL/GenBank/DDBJ whole genome shotgun (WGS) entry which is preliminary data.</text>
</comment>
<reference evidence="1" key="1">
    <citation type="journal article" date="2019" name="bioRxiv">
        <title>The Genome of the Zebra Mussel, Dreissena polymorpha: A Resource for Invasive Species Research.</title>
        <authorList>
            <person name="McCartney M.A."/>
            <person name="Auch B."/>
            <person name="Kono T."/>
            <person name="Mallez S."/>
            <person name="Zhang Y."/>
            <person name="Obille A."/>
            <person name="Becker A."/>
            <person name="Abrahante J.E."/>
            <person name="Garbe J."/>
            <person name="Badalamenti J.P."/>
            <person name="Herman A."/>
            <person name="Mangelson H."/>
            <person name="Liachko I."/>
            <person name="Sullivan S."/>
            <person name="Sone E.D."/>
            <person name="Koren S."/>
            <person name="Silverstein K.A.T."/>
            <person name="Beckman K.B."/>
            <person name="Gohl D.M."/>
        </authorList>
    </citation>
    <scope>NUCLEOTIDE SEQUENCE</scope>
    <source>
        <strain evidence="1">Duluth1</strain>
        <tissue evidence="1">Whole animal</tissue>
    </source>
</reference>
<reference evidence="1" key="2">
    <citation type="submission" date="2020-11" db="EMBL/GenBank/DDBJ databases">
        <authorList>
            <person name="McCartney M.A."/>
            <person name="Auch B."/>
            <person name="Kono T."/>
            <person name="Mallez S."/>
            <person name="Becker A."/>
            <person name="Gohl D.M."/>
            <person name="Silverstein K.A.T."/>
            <person name="Koren S."/>
            <person name="Bechman K.B."/>
            <person name="Herman A."/>
            <person name="Abrahante J.E."/>
            <person name="Garbe J."/>
        </authorList>
    </citation>
    <scope>NUCLEOTIDE SEQUENCE</scope>
    <source>
        <strain evidence="1">Duluth1</strain>
        <tissue evidence="1">Whole animal</tissue>
    </source>
</reference>
<protein>
    <submittedName>
        <fullName evidence="1">Uncharacterized protein</fullName>
    </submittedName>
</protein>
<dbReference type="EMBL" id="JAIWYP010000003">
    <property type="protein sequence ID" value="KAH3859905.1"/>
    <property type="molecule type" value="Genomic_DNA"/>
</dbReference>
<evidence type="ECO:0000313" key="1">
    <source>
        <dbReference type="EMBL" id="KAH3859905.1"/>
    </source>
</evidence>
<gene>
    <name evidence="1" type="ORF">DPMN_102726</name>
</gene>
<keyword evidence="2" id="KW-1185">Reference proteome</keyword>
<organism evidence="1 2">
    <name type="scientific">Dreissena polymorpha</name>
    <name type="common">Zebra mussel</name>
    <name type="synonym">Mytilus polymorpha</name>
    <dbReference type="NCBI Taxonomy" id="45954"/>
    <lineage>
        <taxon>Eukaryota</taxon>
        <taxon>Metazoa</taxon>
        <taxon>Spiralia</taxon>
        <taxon>Lophotrochozoa</taxon>
        <taxon>Mollusca</taxon>
        <taxon>Bivalvia</taxon>
        <taxon>Autobranchia</taxon>
        <taxon>Heteroconchia</taxon>
        <taxon>Euheterodonta</taxon>
        <taxon>Imparidentia</taxon>
        <taxon>Neoheterodontei</taxon>
        <taxon>Myida</taxon>
        <taxon>Dreissenoidea</taxon>
        <taxon>Dreissenidae</taxon>
        <taxon>Dreissena</taxon>
    </lineage>
</organism>
<dbReference type="AlphaFoldDB" id="A0A9D4RB56"/>
<proteinExistence type="predicted"/>
<evidence type="ECO:0000313" key="2">
    <source>
        <dbReference type="Proteomes" id="UP000828390"/>
    </source>
</evidence>
<accession>A0A9D4RB56</accession>
<sequence>MKGTVFKKERAYSFYKERHTSGIKVGVNKNLTLVRANVIASMKKMKYKVVVVLKNNGNVMYAACDCPAG</sequence>
<dbReference type="Proteomes" id="UP000828390">
    <property type="component" value="Unassembled WGS sequence"/>
</dbReference>